<name>A0A510HIM4_9ACTN</name>
<dbReference type="InterPro" id="IPR036291">
    <property type="entry name" value="NAD(P)-bd_dom_sf"/>
</dbReference>
<accession>A0A510HIM4</accession>
<keyword evidence="4" id="KW-1185">Reference proteome</keyword>
<dbReference type="InterPro" id="IPR002347">
    <property type="entry name" value="SDR_fam"/>
</dbReference>
<dbReference type="SUPFAM" id="SSF51735">
    <property type="entry name" value="NAD(P)-binding Rossmann-fold domains"/>
    <property type="match status" value="1"/>
</dbReference>
<keyword evidence="2" id="KW-0560">Oxidoreductase</keyword>
<reference evidence="3" key="1">
    <citation type="journal article" date="2019" name="Microbiol. Resour. Announc.">
        <title>Complete Genome Sequence of Rubrobacter xylanophilus Strain AA3-22, Isolated from Arima Onsen in Japan.</title>
        <authorList>
            <person name="Tomariguchi N."/>
            <person name="Miyazaki K."/>
        </authorList>
    </citation>
    <scope>NUCLEOTIDE SEQUENCE [LARGE SCALE GENOMIC DNA]</scope>
    <source>
        <strain evidence="3">AA3-22</strain>
    </source>
</reference>
<dbReference type="PRINTS" id="PR00080">
    <property type="entry name" value="SDRFAMILY"/>
</dbReference>
<dbReference type="AlphaFoldDB" id="A0A510HIM4"/>
<dbReference type="GO" id="GO:0016616">
    <property type="term" value="F:oxidoreductase activity, acting on the CH-OH group of donors, NAD or NADP as acceptor"/>
    <property type="evidence" value="ECO:0007669"/>
    <property type="project" value="TreeGrafter"/>
</dbReference>
<dbReference type="Gene3D" id="3.40.50.720">
    <property type="entry name" value="NAD(P)-binding Rossmann-like Domain"/>
    <property type="match status" value="1"/>
</dbReference>
<protein>
    <submittedName>
        <fullName evidence="3">Gluconate 5-dehydrogenase</fullName>
    </submittedName>
</protein>
<evidence type="ECO:0000256" key="2">
    <source>
        <dbReference type="ARBA" id="ARBA00023002"/>
    </source>
</evidence>
<dbReference type="FunFam" id="3.40.50.720:FF:000084">
    <property type="entry name" value="Short-chain dehydrogenase reductase"/>
    <property type="match status" value="1"/>
</dbReference>
<dbReference type="Pfam" id="PF13561">
    <property type="entry name" value="adh_short_C2"/>
    <property type="match status" value="1"/>
</dbReference>
<dbReference type="Proteomes" id="UP000318065">
    <property type="component" value="Chromosome"/>
</dbReference>
<evidence type="ECO:0000313" key="3">
    <source>
        <dbReference type="EMBL" id="BBL79768.1"/>
    </source>
</evidence>
<organism evidence="3 4">
    <name type="scientific">Rubrobacter xylanophilus</name>
    <dbReference type="NCBI Taxonomy" id="49319"/>
    <lineage>
        <taxon>Bacteria</taxon>
        <taxon>Bacillati</taxon>
        <taxon>Actinomycetota</taxon>
        <taxon>Rubrobacteria</taxon>
        <taxon>Rubrobacterales</taxon>
        <taxon>Rubrobacteraceae</taxon>
        <taxon>Rubrobacter</taxon>
    </lineage>
</organism>
<dbReference type="EMBL" id="AP019791">
    <property type="protein sequence ID" value="BBL79768.1"/>
    <property type="molecule type" value="Genomic_DNA"/>
</dbReference>
<dbReference type="CDD" id="cd05233">
    <property type="entry name" value="SDR_c"/>
    <property type="match status" value="1"/>
</dbReference>
<evidence type="ECO:0000256" key="1">
    <source>
        <dbReference type="ARBA" id="ARBA00006484"/>
    </source>
</evidence>
<dbReference type="GO" id="GO:0030497">
    <property type="term" value="P:fatty acid elongation"/>
    <property type="evidence" value="ECO:0007669"/>
    <property type="project" value="TreeGrafter"/>
</dbReference>
<dbReference type="PANTHER" id="PTHR42760:SF40">
    <property type="entry name" value="3-OXOACYL-[ACYL-CARRIER-PROTEIN] REDUCTASE, CHLOROPLASTIC"/>
    <property type="match status" value="1"/>
</dbReference>
<evidence type="ECO:0000313" key="4">
    <source>
        <dbReference type="Proteomes" id="UP000318065"/>
    </source>
</evidence>
<dbReference type="PRINTS" id="PR00081">
    <property type="entry name" value="GDHRDH"/>
</dbReference>
<proteinExistence type="inferred from homology"/>
<comment type="similarity">
    <text evidence="1">Belongs to the short-chain dehydrogenases/reductases (SDR) family.</text>
</comment>
<dbReference type="PANTHER" id="PTHR42760">
    <property type="entry name" value="SHORT-CHAIN DEHYDROGENASES/REDUCTASES FAMILY MEMBER"/>
    <property type="match status" value="1"/>
</dbReference>
<gene>
    <name evidence="3" type="ORF">RxyAA322_16220</name>
</gene>
<sequence>MAEALADAGAAVVLCSRRVEACEEVRAGIEGRGGRALALECDVTDPEQVEEVVEEAVGGFGAVDVLVNNAGATWGAPPLEMPPERVERVMQVNIRGTFLMSRSVARRMIERGSGGAIVSVASVAGLLRGRPGYMQAVGYGASRGTVISMTRDPATGFARHGITVNALAPGWFPTRMSGPLIERHEKEMLEHIPLKRFGEPEDIKCGVLPLASRAGAYITGLDHRRWRRTERLVRRAVETPGEDRIRVCLPAGGPTMQWW</sequence>